<proteinExistence type="predicted"/>
<evidence type="ECO:0000313" key="2">
    <source>
        <dbReference type="Proteomes" id="UP000016927"/>
    </source>
</evidence>
<dbReference type="Proteomes" id="UP000016927">
    <property type="component" value="Unassembled WGS sequence"/>
</dbReference>
<accession>R0M0Y9</accession>
<keyword evidence="2" id="KW-1185">Reference proteome</keyword>
<gene>
    <name evidence="1" type="ORF">NBO_933g0003</name>
</gene>
<name>R0M0Y9_NOSB1</name>
<organism evidence="1 2">
    <name type="scientific">Nosema bombycis (strain CQ1 / CVCC 102059)</name>
    <name type="common">Microsporidian parasite</name>
    <name type="synonym">Pebrine of silkworm</name>
    <dbReference type="NCBI Taxonomy" id="578461"/>
    <lineage>
        <taxon>Eukaryota</taxon>
        <taxon>Fungi</taxon>
        <taxon>Fungi incertae sedis</taxon>
        <taxon>Microsporidia</taxon>
        <taxon>Nosematidae</taxon>
        <taxon>Nosema</taxon>
    </lineage>
</organism>
<protein>
    <submittedName>
        <fullName evidence="1">Uncharacterized protein</fullName>
    </submittedName>
</protein>
<evidence type="ECO:0000313" key="1">
    <source>
        <dbReference type="EMBL" id="EOB11694.1"/>
    </source>
</evidence>
<dbReference type="AlphaFoldDB" id="R0M0Y9"/>
<sequence length="50" mass="5795">MRVPSPHIPYLPPFTHQSAHQSTTSLTFLNPFLHPLFISHIFFPFSYPLS</sequence>
<dbReference type="VEuPathDB" id="MicrosporidiaDB:NBO_933g0003"/>
<dbReference type="EMBL" id="KB909840">
    <property type="protein sequence ID" value="EOB11694.1"/>
    <property type="molecule type" value="Genomic_DNA"/>
</dbReference>
<reference evidence="1 2" key="1">
    <citation type="journal article" date="2013" name="BMC Genomics">
        <title>Comparative genomics of parasitic silkworm microsporidia reveal an association between genome expansion and host adaptation.</title>
        <authorList>
            <person name="Pan G."/>
            <person name="Xu J."/>
            <person name="Li T."/>
            <person name="Xia Q."/>
            <person name="Liu S.L."/>
            <person name="Zhang G."/>
            <person name="Li S."/>
            <person name="Li C."/>
            <person name="Liu H."/>
            <person name="Yang L."/>
            <person name="Liu T."/>
            <person name="Zhang X."/>
            <person name="Wu Z."/>
            <person name="Fan W."/>
            <person name="Dang X."/>
            <person name="Xiang H."/>
            <person name="Tao M."/>
            <person name="Li Y."/>
            <person name="Hu J."/>
            <person name="Li Z."/>
            <person name="Lin L."/>
            <person name="Luo J."/>
            <person name="Geng L."/>
            <person name="Wang L."/>
            <person name="Long M."/>
            <person name="Wan Y."/>
            <person name="He N."/>
            <person name="Zhang Z."/>
            <person name="Lu C."/>
            <person name="Keeling P.J."/>
            <person name="Wang J."/>
            <person name="Xiang Z."/>
            <person name="Zhou Z."/>
        </authorList>
    </citation>
    <scope>NUCLEOTIDE SEQUENCE [LARGE SCALE GENOMIC DNA]</scope>
    <source>
        <strain evidence="2">CQ1 / CVCC 102059</strain>
    </source>
</reference>
<dbReference type="HOGENOM" id="CLU_3125505_0_0_1"/>